<evidence type="ECO:0000256" key="2">
    <source>
        <dbReference type="SAM" id="MobiDB-lite"/>
    </source>
</evidence>
<evidence type="ECO:0000259" key="3">
    <source>
        <dbReference type="PROSITE" id="PS50211"/>
    </source>
</evidence>
<reference evidence="4 5" key="1">
    <citation type="journal article" date="2018" name="Evol. Lett.">
        <title>Horizontal gene cluster transfer increased hallucinogenic mushroom diversity.</title>
        <authorList>
            <person name="Reynolds H.T."/>
            <person name="Vijayakumar V."/>
            <person name="Gluck-Thaler E."/>
            <person name="Korotkin H.B."/>
            <person name="Matheny P.B."/>
            <person name="Slot J.C."/>
        </authorList>
    </citation>
    <scope>NUCLEOTIDE SEQUENCE [LARGE SCALE GENOMIC DNA]</scope>
    <source>
        <strain evidence="4 5">SRW20</strain>
    </source>
</reference>
<name>A0A409W4A5_9AGAR</name>
<keyword evidence="5" id="KW-1185">Reference proteome</keyword>
<gene>
    <name evidence="4" type="ORF">CVT26_015349</name>
</gene>
<dbReference type="FunCoup" id="A0A409W4A5">
    <property type="interactions" value="345"/>
</dbReference>
<feature type="compositionally biased region" description="Polar residues" evidence="2">
    <location>
        <begin position="727"/>
        <end position="739"/>
    </location>
</feature>
<feature type="compositionally biased region" description="Basic and acidic residues" evidence="2">
    <location>
        <begin position="864"/>
        <end position="878"/>
    </location>
</feature>
<comment type="similarity">
    <text evidence="1">Belongs to the AVL9 family.</text>
</comment>
<dbReference type="PANTHER" id="PTHR31017:SF1">
    <property type="entry name" value="LATE SECRETORY PATHWAY PROTEIN AVL9 HOMOLOG"/>
    <property type="match status" value="1"/>
</dbReference>
<feature type="region of interest" description="Disordered" evidence="2">
    <location>
        <begin position="847"/>
        <end position="895"/>
    </location>
</feature>
<evidence type="ECO:0000313" key="5">
    <source>
        <dbReference type="Proteomes" id="UP000284706"/>
    </source>
</evidence>
<feature type="region of interest" description="Disordered" evidence="2">
    <location>
        <begin position="668"/>
        <end position="739"/>
    </location>
</feature>
<accession>A0A409W4A5</accession>
<dbReference type="OrthoDB" id="26278at2759"/>
<feature type="compositionally biased region" description="Basic and acidic residues" evidence="2">
    <location>
        <begin position="11"/>
        <end position="20"/>
    </location>
</feature>
<dbReference type="InterPro" id="IPR037516">
    <property type="entry name" value="Tripartite_DENN"/>
</dbReference>
<dbReference type="Proteomes" id="UP000284706">
    <property type="component" value="Unassembled WGS sequence"/>
</dbReference>
<feature type="compositionally biased region" description="Pro residues" evidence="2">
    <location>
        <begin position="790"/>
        <end position="800"/>
    </location>
</feature>
<protein>
    <recommendedName>
        <fullName evidence="3">UDENN domain-containing protein</fullName>
    </recommendedName>
</protein>
<feature type="compositionally biased region" description="Basic and acidic residues" evidence="2">
    <location>
        <begin position="699"/>
        <end position="708"/>
    </location>
</feature>
<feature type="region of interest" description="Disordered" evidence="2">
    <location>
        <begin position="781"/>
        <end position="829"/>
    </location>
</feature>
<dbReference type="PROSITE" id="PS50211">
    <property type="entry name" value="DENN"/>
    <property type="match status" value="1"/>
</dbReference>
<dbReference type="InterPro" id="IPR018307">
    <property type="entry name" value="ABL9/DENND6_dom"/>
</dbReference>
<feature type="domain" description="UDENN" evidence="3">
    <location>
        <begin position="150"/>
        <end position="611"/>
    </location>
</feature>
<comment type="caution">
    <text evidence="4">The sequence shown here is derived from an EMBL/GenBank/DDBJ whole genome shotgun (WGS) entry which is preliminary data.</text>
</comment>
<feature type="compositionally biased region" description="Low complexity" evidence="2">
    <location>
        <begin position="847"/>
        <end position="863"/>
    </location>
</feature>
<dbReference type="GO" id="GO:0005737">
    <property type="term" value="C:cytoplasm"/>
    <property type="evidence" value="ECO:0007669"/>
    <property type="project" value="TreeGrafter"/>
</dbReference>
<dbReference type="InParanoid" id="A0A409W4A5"/>
<sequence>MASSLPSPSPDSHHRYLPRESDDEDGDTASQRSISLSSPPHSRHNSIMSDPRQSFATQSSGSASASNRESNTFSDYHMDLNGVKETPASSVAPSVHEEEEESREFKPVTYPPSPPSRDDAVSISSFASTSSRKARPESLLINPTTEPLVLGVALVDFNHLVGPRIEYSKGDIFEDEEVAKILPFLALPDGAHLQSSEDYSYFHLVKPGPSPTTIFGISCNQQIAASSLLVKGPDVTRSTVQKAVVVLASKPVFGPIREKLRVVTTALFLQRDFRDNSILDDFGASLELSLRTQLTESGLYMGNSLMASQYLTINLLSLSRDEHVRIPTWQLWPHPDLCYEDEILQKTLILVKALILQKRIMFYGYPVEKLCTYQYSLVSLLPGLLQTLDDCGSPPLAARAPTLSPPTSLRTSDHKSMMAFMGLPLDLFGKDAFFQPYLPLQQIDMIKNTPSWLCGCTNSIITQQSEIDLLVNIETGAFEFRDPKLERSAGLTAADRKWMDDILTDVNDSWNTDSTTRTAGMQQFKGSDDYLRSKFEEYVSAALSSVKYRDFISKGENGGVMITGGSGGNPNSVEDFNPLWISEFKRTNAYTVWERITDPLLFDIVEPRHPCNERPSVVADIGLRLQEGIQELKLEQQLAPAREAVARTLTVGSTSFFKAVGDIRERFTQRTNSSPAPSIHNEDAISRSSRASTPPVEVSKADIEDAPRTARPSDYATPSKSHLRPFSLTSTNSLPADSPTTSPIAAAVGAIPSPLKPLSAWGTGLGSFLSAKTSRFSMALKSPNTARPGDAPPLPFPHTPMTPEQFGSPEGSPLFNGMSPGVSPTGETGATAPVSIASVLSASASEQTVVPSISVQSSIPSSDSVKEHPGQHEEDQQHQQKAPAAADGDEGFRVL</sequence>
<dbReference type="InterPro" id="IPR051731">
    <property type="entry name" value="DENND11/AVL9_GEFs"/>
</dbReference>
<dbReference type="Pfam" id="PF09794">
    <property type="entry name" value="Avl9"/>
    <property type="match status" value="1"/>
</dbReference>
<dbReference type="PANTHER" id="PTHR31017">
    <property type="entry name" value="LATE SECRETORY PATHWAY PROTEIN AVL9-RELATED"/>
    <property type="match status" value="1"/>
</dbReference>
<proteinExistence type="inferred from homology"/>
<evidence type="ECO:0000313" key="4">
    <source>
        <dbReference type="EMBL" id="PPQ73326.1"/>
    </source>
</evidence>
<dbReference type="AlphaFoldDB" id="A0A409W4A5"/>
<feature type="compositionally biased region" description="Low complexity" evidence="2">
    <location>
        <begin position="54"/>
        <end position="70"/>
    </location>
</feature>
<feature type="region of interest" description="Disordered" evidence="2">
    <location>
        <begin position="1"/>
        <end position="129"/>
    </location>
</feature>
<organism evidence="4 5">
    <name type="scientific">Gymnopilus dilepis</name>
    <dbReference type="NCBI Taxonomy" id="231916"/>
    <lineage>
        <taxon>Eukaryota</taxon>
        <taxon>Fungi</taxon>
        <taxon>Dikarya</taxon>
        <taxon>Basidiomycota</taxon>
        <taxon>Agaricomycotina</taxon>
        <taxon>Agaricomycetes</taxon>
        <taxon>Agaricomycetidae</taxon>
        <taxon>Agaricales</taxon>
        <taxon>Agaricineae</taxon>
        <taxon>Hymenogastraceae</taxon>
        <taxon>Gymnopilus</taxon>
    </lineage>
</organism>
<feature type="compositionally biased region" description="Polar residues" evidence="2">
    <location>
        <begin position="28"/>
        <end position="52"/>
    </location>
</feature>
<evidence type="ECO:0000256" key="1">
    <source>
        <dbReference type="ARBA" id="ARBA00038178"/>
    </source>
</evidence>
<dbReference type="EMBL" id="NHYE01005411">
    <property type="protein sequence ID" value="PPQ73326.1"/>
    <property type="molecule type" value="Genomic_DNA"/>
</dbReference>